<feature type="compositionally biased region" description="Polar residues" evidence="1">
    <location>
        <begin position="95"/>
        <end position="110"/>
    </location>
</feature>
<dbReference type="EMBL" id="DS268415">
    <property type="protein sequence ID" value="EFP10985.1"/>
    <property type="molecule type" value="Genomic_DNA"/>
</dbReference>
<dbReference type="Proteomes" id="UP000008281">
    <property type="component" value="Unassembled WGS sequence"/>
</dbReference>
<proteinExistence type="predicted"/>
<evidence type="ECO:0000256" key="1">
    <source>
        <dbReference type="SAM" id="MobiDB-lite"/>
    </source>
</evidence>
<dbReference type="KEGG" id="crq:GCK72_017834"/>
<reference evidence="2" key="1">
    <citation type="submission" date="2007-07" db="EMBL/GenBank/DDBJ databases">
        <title>PCAP assembly of the Caenorhabditis remanei genome.</title>
        <authorList>
            <consortium name="The Caenorhabditis remanei Sequencing Consortium"/>
            <person name="Wilson R.K."/>
        </authorList>
    </citation>
    <scope>NUCLEOTIDE SEQUENCE [LARGE SCALE GENOMIC DNA]</scope>
    <source>
        <strain evidence="2">PB4641</strain>
    </source>
</reference>
<protein>
    <submittedName>
        <fullName evidence="2">Uncharacterized protein</fullName>
    </submittedName>
</protein>
<name>E3LUI6_CAERE</name>
<dbReference type="RefSeq" id="XP_003112464.2">
    <property type="nucleotide sequence ID" value="XM_003112416.2"/>
</dbReference>
<evidence type="ECO:0000313" key="3">
    <source>
        <dbReference type="Proteomes" id="UP000008281"/>
    </source>
</evidence>
<organism evidence="3">
    <name type="scientific">Caenorhabditis remanei</name>
    <name type="common">Caenorhabditis vulgaris</name>
    <dbReference type="NCBI Taxonomy" id="31234"/>
    <lineage>
        <taxon>Eukaryota</taxon>
        <taxon>Metazoa</taxon>
        <taxon>Ecdysozoa</taxon>
        <taxon>Nematoda</taxon>
        <taxon>Chromadorea</taxon>
        <taxon>Rhabditida</taxon>
        <taxon>Rhabditina</taxon>
        <taxon>Rhabditomorpha</taxon>
        <taxon>Rhabditoidea</taxon>
        <taxon>Rhabditidae</taxon>
        <taxon>Peloderinae</taxon>
        <taxon>Caenorhabditis</taxon>
    </lineage>
</organism>
<dbReference type="GeneID" id="9823994"/>
<accession>E3LUI6</accession>
<gene>
    <name evidence="2" type="ORF">CRE_30829</name>
</gene>
<dbReference type="HOGENOM" id="CLU_2173359_0_0_1"/>
<feature type="region of interest" description="Disordered" evidence="1">
    <location>
        <begin position="1"/>
        <end position="110"/>
    </location>
</feature>
<dbReference type="CTD" id="9823994"/>
<dbReference type="AlphaFoldDB" id="E3LUI6"/>
<evidence type="ECO:0000313" key="2">
    <source>
        <dbReference type="EMBL" id="EFP10985.1"/>
    </source>
</evidence>
<feature type="compositionally biased region" description="Pro residues" evidence="1">
    <location>
        <begin position="77"/>
        <end position="87"/>
    </location>
</feature>
<keyword evidence="3" id="KW-1185">Reference proteome</keyword>
<sequence>MSNPAAPDVPDDKGEVNSSSTVAPVPPPRKKRILIPEQSSAPPPPPPAQADSSEVKPGAVGRVQCGSCARVQRRPRPSVPPPAPPTPVADLTPTEGSLFTTASSSSGPKI</sequence>